<dbReference type="Proteomes" id="UP000250235">
    <property type="component" value="Unassembled WGS sequence"/>
</dbReference>
<keyword evidence="1" id="KW-0175">Coiled coil</keyword>
<evidence type="ECO:0000313" key="3">
    <source>
        <dbReference type="Proteomes" id="UP000250235"/>
    </source>
</evidence>
<keyword evidence="3" id="KW-1185">Reference proteome</keyword>
<organism evidence="2 3">
    <name type="scientific">Dorcoceras hygrometricum</name>
    <dbReference type="NCBI Taxonomy" id="472368"/>
    <lineage>
        <taxon>Eukaryota</taxon>
        <taxon>Viridiplantae</taxon>
        <taxon>Streptophyta</taxon>
        <taxon>Embryophyta</taxon>
        <taxon>Tracheophyta</taxon>
        <taxon>Spermatophyta</taxon>
        <taxon>Magnoliopsida</taxon>
        <taxon>eudicotyledons</taxon>
        <taxon>Gunneridae</taxon>
        <taxon>Pentapetalae</taxon>
        <taxon>asterids</taxon>
        <taxon>lamiids</taxon>
        <taxon>Lamiales</taxon>
        <taxon>Gesneriaceae</taxon>
        <taxon>Didymocarpoideae</taxon>
        <taxon>Trichosporeae</taxon>
        <taxon>Loxocarpinae</taxon>
        <taxon>Dorcoceras</taxon>
    </lineage>
</organism>
<reference evidence="2 3" key="1">
    <citation type="journal article" date="2015" name="Proc. Natl. Acad. Sci. U.S.A.">
        <title>The resurrection genome of Boea hygrometrica: A blueprint for survival of dehydration.</title>
        <authorList>
            <person name="Xiao L."/>
            <person name="Yang G."/>
            <person name="Zhang L."/>
            <person name="Yang X."/>
            <person name="Zhao S."/>
            <person name="Ji Z."/>
            <person name="Zhou Q."/>
            <person name="Hu M."/>
            <person name="Wang Y."/>
            <person name="Chen M."/>
            <person name="Xu Y."/>
            <person name="Jin H."/>
            <person name="Xiao X."/>
            <person name="Hu G."/>
            <person name="Bao F."/>
            <person name="Hu Y."/>
            <person name="Wan P."/>
            <person name="Li L."/>
            <person name="Deng X."/>
            <person name="Kuang T."/>
            <person name="Xiang C."/>
            <person name="Zhu J.K."/>
            <person name="Oliver M.J."/>
            <person name="He Y."/>
        </authorList>
    </citation>
    <scope>NUCLEOTIDE SEQUENCE [LARGE SCALE GENOMIC DNA]</scope>
    <source>
        <strain evidence="3">cv. XS01</strain>
    </source>
</reference>
<protein>
    <submittedName>
        <fullName evidence="2">Uncharacterized protein</fullName>
    </submittedName>
</protein>
<sequence>MRNITSTLLSSIFDAFASSLIANALQVNFDSVLNFLEEGMIPVADKGKVPLLAKHEIKGHPAREMFTLICTDIEFLVQIREKVIEEISSFFSSFSLHRLEILESVSDIAAKEEQILAWAETDSLQTDVARRLYIIVKYREILLRKFLEARHQNFESSTPTIAIDLQVLEMLSEAHHLALSTLMEQMSQHKLKWIRPSASNLFEGATVHRSAVISRSHTTIKSTCWIRQLIRFNGVWTFLEGSDKLHVQIRFHLDELKAALFKKTSSLETAFLTASGNQDRVVLAQTNVLCKEMQAQKDALSKEVDATRKEVHDQKAAITNDLLEFRVEAQENFQTLSTQLSEIIAYINRSRDDKKGEVSNSSRGPQPPDDQSADELALMMSSVTSSYSADGLREQSQESAGVLTAAGCGIGSVHEAVRSNLLVEPSEVEEGEM</sequence>
<dbReference type="AlphaFoldDB" id="A0A2Z7D4T0"/>
<evidence type="ECO:0000256" key="1">
    <source>
        <dbReference type="SAM" id="Coils"/>
    </source>
</evidence>
<dbReference type="EMBL" id="KQ989516">
    <property type="protein sequence ID" value="KZV54634.1"/>
    <property type="molecule type" value="Genomic_DNA"/>
</dbReference>
<gene>
    <name evidence="2" type="ORF">F511_02668</name>
</gene>
<accession>A0A2Z7D4T0</accession>
<evidence type="ECO:0000313" key="2">
    <source>
        <dbReference type="EMBL" id="KZV54634.1"/>
    </source>
</evidence>
<feature type="coiled-coil region" evidence="1">
    <location>
        <begin position="283"/>
        <end position="317"/>
    </location>
</feature>
<proteinExistence type="predicted"/>
<name>A0A2Z7D4T0_9LAMI</name>